<organism evidence="2 3">
    <name type="scientific">Thermomonas haemolytica</name>
    <dbReference type="NCBI Taxonomy" id="141949"/>
    <lineage>
        <taxon>Bacteria</taxon>
        <taxon>Pseudomonadati</taxon>
        <taxon>Pseudomonadota</taxon>
        <taxon>Gammaproteobacteria</taxon>
        <taxon>Lysobacterales</taxon>
        <taxon>Lysobacteraceae</taxon>
        <taxon>Thermomonas</taxon>
    </lineage>
</organism>
<name>A0A4R3N7Y6_9GAMM</name>
<feature type="chain" id="PRO_5020973961" evidence="1">
    <location>
        <begin position="23"/>
        <end position="226"/>
    </location>
</feature>
<sequence length="226" mass="24084">MPMRNAMLVLALGVTLAGCAKKQDAAAPVDAAPAATTAEQPATPASAPAATPAPAAVAFDINAIPVSTAALPAWPYVVLPAGYQFSYADDLASRTKDLARVPVWTGGQLLWVEGKVFSDAIDNVDGKTYSKFEVRKNLQQAIEALGGVRLTERSFDEATYKANEKALGDFSQEFIRMQSAYSYDSDADTYVIRRADKAIWIVFQSNNDRGALLVAEGPLPEAPAKS</sequence>
<dbReference type="Proteomes" id="UP000295414">
    <property type="component" value="Unassembled WGS sequence"/>
</dbReference>
<dbReference type="RefSeq" id="WP_132982848.1">
    <property type="nucleotide sequence ID" value="NZ_MSZW01000010.1"/>
</dbReference>
<keyword evidence="3" id="KW-1185">Reference proteome</keyword>
<feature type="signal peptide" evidence="1">
    <location>
        <begin position="1"/>
        <end position="22"/>
    </location>
</feature>
<evidence type="ECO:0000256" key="1">
    <source>
        <dbReference type="SAM" id="SignalP"/>
    </source>
</evidence>
<keyword evidence="1" id="KW-0732">Signal</keyword>
<dbReference type="EMBL" id="SMAP01000002">
    <property type="protein sequence ID" value="TCT25266.1"/>
    <property type="molecule type" value="Genomic_DNA"/>
</dbReference>
<protein>
    <submittedName>
        <fullName evidence="2">Uncharacterized protein</fullName>
    </submittedName>
</protein>
<dbReference type="PROSITE" id="PS51257">
    <property type="entry name" value="PROKAR_LIPOPROTEIN"/>
    <property type="match status" value="1"/>
</dbReference>
<evidence type="ECO:0000313" key="2">
    <source>
        <dbReference type="EMBL" id="TCT25266.1"/>
    </source>
</evidence>
<comment type="caution">
    <text evidence="2">The sequence shown here is derived from an EMBL/GenBank/DDBJ whole genome shotgun (WGS) entry which is preliminary data.</text>
</comment>
<dbReference type="AlphaFoldDB" id="A0A4R3N7Y6"/>
<reference evidence="2 3" key="1">
    <citation type="submission" date="2019-03" db="EMBL/GenBank/DDBJ databases">
        <title>Genomic Encyclopedia of Type Strains, Phase IV (KMG-IV): sequencing the most valuable type-strain genomes for metagenomic binning, comparative biology and taxonomic classification.</title>
        <authorList>
            <person name="Goeker M."/>
        </authorList>
    </citation>
    <scope>NUCLEOTIDE SEQUENCE [LARGE SCALE GENOMIC DNA]</scope>
    <source>
        <strain evidence="2 3">DSM 13605</strain>
    </source>
</reference>
<proteinExistence type="predicted"/>
<evidence type="ECO:0000313" key="3">
    <source>
        <dbReference type="Proteomes" id="UP000295414"/>
    </source>
</evidence>
<dbReference type="OrthoDB" id="9792021at2"/>
<accession>A0A4R3N7Y6</accession>
<gene>
    <name evidence="2" type="ORF">EDC34_102154</name>
</gene>